<protein>
    <submittedName>
        <fullName evidence="2">Uncharacterized protein</fullName>
    </submittedName>
</protein>
<proteinExistence type="predicted"/>
<evidence type="ECO:0000313" key="2">
    <source>
        <dbReference type="EMBL" id="KZV30887.1"/>
    </source>
</evidence>
<accession>A0A2Z7BA76</accession>
<keyword evidence="3" id="KW-1185">Reference proteome</keyword>
<dbReference type="Proteomes" id="UP000250235">
    <property type="component" value="Unassembled WGS sequence"/>
</dbReference>
<evidence type="ECO:0000313" key="3">
    <source>
        <dbReference type="Proteomes" id="UP000250235"/>
    </source>
</evidence>
<name>A0A2Z7BA76_9LAMI</name>
<evidence type="ECO:0000256" key="1">
    <source>
        <dbReference type="SAM" id="MobiDB-lite"/>
    </source>
</evidence>
<feature type="region of interest" description="Disordered" evidence="1">
    <location>
        <begin position="1"/>
        <end position="29"/>
    </location>
</feature>
<gene>
    <name evidence="2" type="ORF">F511_33549</name>
</gene>
<dbReference type="AlphaFoldDB" id="A0A2Z7BA76"/>
<feature type="compositionally biased region" description="Polar residues" evidence="1">
    <location>
        <begin position="1"/>
        <end position="11"/>
    </location>
</feature>
<dbReference type="EMBL" id="KV007787">
    <property type="protein sequence ID" value="KZV30887.1"/>
    <property type="molecule type" value="Genomic_DNA"/>
</dbReference>
<reference evidence="2 3" key="1">
    <citation type="journal article" date="2015" name="Proc. Natl. Acad. Sci. U.S.A.">
        <title>The resurrection genome of Boea hygrometrica: A blueprint for survival of dehydration.</title>
        <authorList>
            <person name="Xiao L."/>
            <person name="Yang G."/>
            <person name="Zhang L."/>
            <person name="Yang X."/>
            <person name="Zhao S."/>
            <person name="Ji Z."/>
            <person name="Zhou Q."/>
            <person name="Hu M."/>
            <person name="Wang Y."/>
            <person name="Chen M."/>
            <person name="Xu Y."/>
            <person name="Jin H."/>
            <person name="Xiao X."/>
            <person name="Hu G."/>
            <person name="Bao F."/>
            <person name="Hu Y."/>
            <person name="Wan P."/>
            <person name="Li L."/>
            <person name="Deng X."/>
            <person name="Kuang T."/>
            <person name="Xiang C."/>
            <person name="Zhu J.K."/>
            <person name="Oliver M.J."/>
            <person name="He Y."/>
        </authorList>
    </citation>
    <scope>NUCLEOTIDE SEQUENCE [LARGE SCALE GENOMIC DNA]</scope>
    <source>
        <strain evidence="3">cv. XS01</strain>
    </source>
</reference>
<sequence>MTGRETPSSACTRRPDEISVDGNSSKSWSEQVRRWAAAAARGCGRKLLEKLVGASPAMGGGGGTWQARRRR</sequence>
<organism evidence="2 3">
    <name type="scientific">Dorcoceras hygrometricum</name>
    <dbReference type="NCBI Taxonomy" id="472368"/>
    <lineage>
        <taxon>Eukaryota</taxon>
        <taxon>Viridiplantae</taxon>
        <taxon>Streptophyta</taxon>
        <taxon>Embryophyta</taxon>
        <taxon>Tracheophyta</taxon>
        <taxon>Spermatophyta</taxon>
        <taxon>Magnoliopsida</taxon>
        <taxon>eudicotyledons</taxon>
        <taxon>Gunneridae</taxon>
        <taxon>Pentapetalae</taxon>
        <taxon>asterids</taxon>
        <taxon>lamiids</taxon>
        <taxon>Lamiales</taxon>
        <taxon>Gesneriaceae</taxon>
        <taxon>Didymocarpoideae</taxon>
        <taxon>Trichosporeae</taxon>
        <taxon>Loxocarpinae</taxon>
        <taxon>Dorcoceras</taxon>
    </lineage>
</organism>